<proteinExistence type="predicted"/>
<dbReference type="Proteomes" id="UP001066276">
    <property type="component" value="Chromosome 5"/>
</dbReference>
<comment type="caution">
    <text evidence="2">The sequence shown here is derived from an EMBL/GenBank/DDBJ whole genome shotgun (WGS) entry which is preliminary data.</text>
</comment>
<gene>
    <name evidence="2" type="ORF">NDU88_005698</name>
</gene>
<feature type="compositionally biased region" description="Low complexity" evidence="1">
    <location>
        <begin position="59"/>
        <end position="73"/>
    </location>
</feature>
<keyword evidence="3" id="KW-1185">Reference proteome</keyword>
<dbReference type="AlphaFoldDB" id="A0AAV7RJC8"/>
<reference evidence="2" key="1">
    <citation type="journal article" date="2022" name="bioRxiv">
        <title>Sequencing and chromosome-scale assembly of the giantPleurodeles waltlgenome.</title>
        <authorList>
            <person name="Brown T."/>
            <person name="Elewa A."/>
            <person name="Iarovenko S."/>
            <person name="Subramanian E."/>
            <person name="Araus A.J."/>
            <person name="Petzold A."/>
            <person name="Susuki M."/>
            <person name="Suzuki K.-i.T."/>
            <person name="Hayashi T."/>
            <person name="Toyoda A."/>
            <person name="Oliveira C."/>
            <person name="Osipova E."/>
            <person name="Leigh N.D."/>
            <person name="Simon A."/>
            <person name="Yun M.H."/>
        </authorList>
    </citation>
    <scope>NUCLEOTIDE SEQUENCE</scope>
    <source>
        <strain evidence="2">20211129_DDA</strain>
        <tissue evidence="2">Liver</tissue>
    </source>
</reference>
<feature type="region of interest" description="Disordered" evidence="1">
    <location>
        <begin position="46"/>
        <end position="84"/>
    </location>
</feature>
<evidence type="ECO:0000313" key="3">
    <source>
        <dbReference type="Proteomes" id="UP001066276"/>
    </source>
</evidence>
<evidence type="ECO:0000256" key="1">
    <source>
        <dbReference type="SAM" id="MobiDB-lite"/>
    </source>
</evidence>
<organism evidence="2 3">
    <name type="scientific">Pleurodeles waltl</name>
    <name type="common">Iberian ribbed newt</name>
    <dbReference type="NCBI Taxonomy" id="8319"/>
    <lineage>
        <taxon>Eukaryota</taxon>
        <taxon>Metazoa</taxon>
        <taxon>Chordata</taxon>
        <taxon>Craniata</taxon>
        <taxon>Vertebrata</taxon>
        <taxon>Euteleostomi</taxon>
        <taxon>Amphibia</taxon>
        <taxon>Batrachia</taxon>
        <taxon>Caudata</taxon>
        <taxon>Salamandroidea</taxon>
        <taxon>Salamandridae</taxon>
        <taxon>Pleurodelinae</taxon>
        <taxon>Pleurodeles</taxon>
    </lineage>
</organism>
<protein>
    <submittedName>
        <fullName evidence="2">Uncharacterized protein</fullName>
    </submittedName>
</protein>
<sequence>MLREGWGAPWARCTRAEQRVFLLGGVGTFAEAARWLPPDGIALPERPGLTGSLTSEVTSPGSSAAPQSAVPAAGDLPKVASSFR</sequence>
<evidence type="ECO:0000313" key="2">
    <source>
        <dbReference type="EMBL" id="KAJ1152924.1"/>
    </source>
</evidence>
<accession>A0AAV7RJC8</accession>
<dbReference type="EMBL" id="JANPWB010000009">
    <property type="protein sequence ID" value="KAJ1152924.1"/>
    <property type="molecule type" value="Genomic_DNA"/>
</dbReference>
<name>A0AAV7RJC8_PLEWA</name>